<dbReference type="InterPro" id="IPR005288">
    <property type="entry name" value="NadB"/>
</dbReference>
<dbReference type="EMBL" id="BSVA01000001">
    <property type="protein sequence ID" value="GMA90347.1"/>
    <property type="molecule type" value="Genomic_DNA"/>
</dbReference>
<comment type="caution">
    <text evidence="2">The sequence shown here is derived from an EMBL/GenBank/DDBJ whole genome shotgun (WGS) entry which is preliminary data.</text>
</comment>
<sequence length="135" mass="14730">MLESMVSPYLTSGRMRILYRHVAVEVETSGDTITSVHLQGPEHRVEVRARYVLDATELGDVLAVGDVEHVTGFESRAETGEPSAPDEAQPSNMQAFSWVFAIEYREGRTTRSSGRPTTTSGVRTSPTTGRGRCSG</sequence>
<name>A0ABQ6JU52_9MICO</name>
<dbReference type="PANTHER" id="PTHR42716">
    <property type="entry name" value="L-ASPARTATE OXIDASE"/>
    <property type="match status" value="1"/>
</dbReference>
<reference evidence="3" key="1">
    <citation type="journal article" date="2019" name="Int. J. Syst. Evol. Microbiol.">
        <title>The Global Catalogue of Microorganisms (GCM) 10K type strain sequencing project: providing services to taxonomists for standard genome sequencing and annotation.</title>
        <authorList>
            <consortium name="The Broad Institute Genomics Platform"/>
            <consortium name="The Broad Institute Genome Sequencing Center for Infectious Disease"/>
            <person name="Wu L."/>
            <person name="Ma J."/>
        </authorList>
    </citation>
    <scope>NUCLEOTIDE SEQUENCE [LARGE SCALE GENOMIC DNA]</scope>
    <source>
        <strain evidence="3">NBRC 108755</strain>
    </source>
</reference>
<feature type="region of interest" description="Disordered" evidence="1">
    <location>
        <begin position="107"/>
        <end position="135"/>
    </location>
</feature>
<evidence type="ECO:0000313" key="3">
    <source>
        <dbReference type="Proteomes" id="UP001157069"/>
    </source>
</evidence>
<accession>A0ABQ6JU52</accession>
<proteinExistence type="predicted"/>
<gene>
    <name evidence="2" type="ORF">GCM10025869_08760</name>
</gene>
<dbReference type="Proteomes" id="UP001157069">
    <property type="component" value="Unassembled WGS sequence"/>
</dbReference>
<evidence type="ECO:0000256" key="1">
    <source>
        <dbReference type="SAM" id="MobiDB-lite"/>
    </source>
</evidence>
<dbReference type="Pfam" id="PF12831">
    <property type="entry name" value="FAD_oxidored"/>
    <property type="match status" value="1"/>
</dbReference>
<evidence type="ECO:0000313" key="2">
    <source>
        <dbReference type="EMBL" id="GMA90347.1"/>
    </source>
</evidence>
<organism evidence="2 3">
    <name type="scientific">Homoserinibacter gongjuensis</name>
    <dbReference type="NCBI Taxonomy" id="1162968"/>
    <lineage>
        <taxon>Bacteria</taxon>
        <taxon>Bacillati</taxon>
        <taxon>Actinomycetota</taxon>
        <taxon>Actinomycetes</taxon>
        <taxon>Micrococcales</taxon>
        <taxon>Microbacteriaceae</taxon>
        <taxon>Homoserinibacter</taxon>
    </lineage>
</organism>
<keyword evidence="3" id="KW-1185">Reference proteome</keyword>
<feature type="compositionally biased region" description="Low complexity" evidence="1">
    <location>
        <begin position="110"/>
        <end position="135"/>
    </location>
</feature>
<dbReference type="PANTHER" id="PTHR42716:SF1">
    <property type="entry name" value="SLL0471 PROTEIN"/>
    <property type="match status" value="1"/>
</dbReference>
<protein>
    <submittedName>
        <fullName evidence="2">Uncharacterized protein</fullName>
    </submittedName>
</protein>
<dbReference type="RefSeq" id="WP_431308651.1">
    <property type="nucleotide sequence ID" value="NZ_BSVA01000001.1"/>
</dbReference>